<dbReference type="CDD" id="cd05568">
    <property type="entry name" value="PTS_IIB_bgl_like"/>
    <property type="match status" value="1"/>
</dbReference>
<dbReference type="Gene3D" id="1.10.10.10">
    <property type="entry name" value="Winged helix-like DNA-binding domain superfamily/Winged helix DNA-binding domain"/>
    <property type="match status" value="1"/>
</dbReference>
<gene>
    <name evidence="9" type="ORF">SAMN05443428_11540</name>
</gene>
<keyword evidence="1" id="KW-0808">Transferase</keyword>
<dbReference type="Pfam" id="PF05043">
    <property type="entry name" value="Mga"/>
    <property type="match status" value="1"/>
</dbReference>
<dbReference type="InterPro" id="IPR007737">
    <property type="entry name" value="Mga_HTH"/>
</dbReference>
<dbReference type="PROSITE" id="PS51099">
    <property type="entry name" value="PTS_EIIB_TYPE_2"/>
    <property type="match status" value="1"/>
</dbReference>
<evidence type="ECO:0000313" key="9">
    <source>
        <dbReference type="EMBL" id="SKA94009.1"/>
    </source>
</evidence>
<evidence type="ECO:0000259" key="6">
    <source>
        <dbReference type="PROSITE" id="PS51094"/>
    </source>
</evidence>
<accession>A0A1T4XWQ2</accession>
<dbReference type="PANTHER" id="PTHR30185:SF13">
    <property type="entry name" value="LICABCH OPERON REGULATOR-RELATED"/>
    <property type="match status" value="1"/>
</dbReference>
<dbReference type="AlphaFoldDB" id="A0A1T4XWQ2"/>
<dbReference type="InterPro" id="IPR002178">
    <property type="entry name" value="PTS_EIIA_type-2_dom"/>
</dbReference>
<evidence type="ECO:0000256" key="1">
    <source>
        <dbReference type="ARBA" id="ARBA00022679"/>
    </source>
</evidence>
<dbReference type="RefSeq" id="WP_179122264.1">
    <property type="nucleotide sequence ID" value="NZ_FUYH01000015.1"/>
</dbReference>
<dbReference type="Gene3D" id="1.10.1790.10">
    <property type="entry name" value="PRD domain"/>
    <property type="match status" value="2"/>
</dbReference>
<dbReference type="Gene3D" id="3.40.930.10">
    <property type="entry name" value="Mannitol-specific EII, Chain A"/>
    <property type="match status" value="1"/>
</dbReference>
<dbReference type="Proteomes" id="UP000190105">
    <property type="component" value="Unassembled WGS sequence"/>
</dbReference>
<proteinExistence type="predicted"/>
<feature type="domain" description="PTS EIIA type-2" evidence="6">
    <location>
        <begin position="496"/>
        <end position="634"/>
    </location>
</feature>
<dbReference type="Gene3D" id="3.40.50.2300">
    <property type="match status" value="1"/>
</dbReference>
<name>A0A1T4XWQ2_9CLOT</name>
<keyword evidence="10" id="KW-1185">Reference proteome</keyword>
<dbReference type="PROSITE" id="PS51372">
    <property type="entry name" value="PRD_2"/>
    <property type="match status" value="2"/>
</dbReference>
<dbReference type="Pfam" id="PF00359">
    <property type="entry name" value="PTS_EIIA_2"/>
    <property type="match status" value="1"/>
</dbReference>
<evidence type="ECO:0000256" key="4">
    <source>
        <dbReference type="ARBA" id="ARBA00023159"/>
    </source>
</evidence>
<dbReference type="InterPro" id="IPR016152">
    <property type="entry name" value="PTrfase/Anion_transptr"/>
</dbReference>
<dbReference type="PROSITE" id="PS51094">
    <property type="entry name" value="PTS_EIIA_TYPE_2"/>
    <property type="match status" value="1"/>
</dbReference>
<dbReference type="SUPFAM" id="SSF55804">
    <property type="entry name" value="Phoshotransferase/anion transport protein"/>
    <property type="match status" value="1"/>
</dbReference>
<evidence type="ECO:0000256" key="2">
    <source>
        <dbReference type="ARBA" id="ARBA00022737"/>
    </source>
</evidence>
<dbReference type="PANTHER" id="PTHR30185">
    <property type="entry name" value="CRYPTIC BETA-GLUCOSIDE BGL OPERON ANTITERMINATOR"/>
    <property type="match status" value="1"/>
</dbReference>
<keyword evidence="4" id="KW-0010">Activator</keyword>
<dbReference type="GO" id="GO:0008982">
    <property type="term" value="F:protein-N(PI)-phosphohistidine-sugar phosphotransferase activity"/>
    <property type="evidence" value="ECO:0007669"/>
    <property type="project" value="InterPro"/>
</dbReference>
<dbReference type="InterPro" id="IPR050661">
    <property type="entry name" value="BglG_antiterminators"/>
</dbReference>
<dbReference type="Pfam" id="PF08279">
    <property type="entry name" value="HTH_11"/>
    <property type="match status" value="1"/>
</dbReference>
<sequence length="635" mass="72560">MLTKKHYLIIKYLSDKDACLTSAEMAQKIGMSTRTVKRYINDINYELKKMGVEIIALKGIGYKLTGTPKVLQGVLKEALRVIDGFEIDDSIEGRVENAINLLINNDTLNADEMAEKLNLSTSSFNKMTSKIKECIKKYNLTIASKPHYGTYIDGEELNIRALILDYCIKADNNNNLKVYLSNVNKEDIETIEKIISIYLKENNIVVADKDFNNLLSRIIVSLSRMRKNKTVENLSLINNYRHHNYSAIHSIMSQVEKALDVAFSETEYYYVSFYSGFMIYNYSMRNLQDTDLLDEEIFSFVKALLEEIKIITGNEFDQDTKLIKAMTIHIKIAINRARAGAQVKNPLLQQIKSNYPVEMNFAMFAAKKIYDYYGIELDEDEVGFIAMHFGAAQERIKTNMTKKICIVCQYGIGTAQLLSEKIKNHIKYVEVIGVYPARYLDVALKQNVDYIVSTVEIEDYKSNIPIISVDNVLSDSSIKKIGDIITLDISKKKLLFEMFNRKAFYRLKASTKEEVINLMGSMMEKEGLIDSNVVKSILERENMSSTDIGNLVAIPHTAINGVHKSVIGVAILDKPILWDVDEVQIIFMICFNLADRKNLHIFKNIYSLIDDIDFIKSMIKSKDFDEFIQLLSEGR</sequence>
<dbReference type="InterPro" id="IPR013196">
    <property type="entry name" value="HTH_11"/>
</dbReference>
<protein>
    <submittedName>
        <fullName evidence="9">Transcriptional antiterminator, BglG family</fullName>
    </submittedName>
</protein>
<feature type="domain" description="PTS EIIB type-2" evidence="7">
    <location>
        <begin position="402"/>
        <end position="493"/>
    </location>
</feature>
<feature type="domain" description="PRD" evidence="8">
    <location>
        <begin position="292"/>
        <end position="399"/>
    </location>
</feature>
<keyword evidence="5" id="KW-0804">Transcription</keyword>
<keyword evidence="2" id="KW-0677">Repeat</keyword>
<evidence type="ECO:0000259" key="8">
    <source>
        <dbReference type="PROSITE" id="PS51372"/>
    </source>
</evidence>
<evidence type="ECO:0000259" key="7">
    <source>
        <dbReference type="PROSITE" id="PS51099"/>
    </source>
</evidence>
<dbReference type="CDD" id="cd00211">
    <property type="entry name" value="PTS_IIA_fru"/>
    <property type="match status" value="1"/>
</dbReference>
<dbReference type="InterPro" id="IPR036095">
    <property type="entry name" value="PTS_EIIB-like_sf"/>
</dbReference>
<feature type="domain" description="PRD" evidence="8">
    <location>
        <begin position="182"/>
        <end position="285"/>
    </location>
</feature>
<organism evidence="9 10">
    <name type="scientific">Caloramator quimbayensis</name>
    <dbReference type="NCBI Taxonomy" id="1147123"/>
    <lineage>
        <taxon>Bacteria</taxon>
        <taxon>Bacillati</taxon>
        <taxon>Bacillota</taxon>
        <taxon>Clostridia</taxon>
        <taxon>Eubacteriales</taxon>
        <taxon>Clostridiaceae</taxon>
        <taxon>Caloramator</taxon>
    </lineage>
</organism>
<dbReference type="STRING" id="1147123.SAMN05443428_11540"/>
<dbReference type="GO" id="GO:0009401">
    <property type="term" value="P:phosphoenolpyruvate-dependent sugar phosphotransferase system"/>
    <property type="evidence" value="ECO:0007669"/>
    <property type="project" value="InterPro"/>
</dbReference>
<reference evidence="10" key="1">
    <citation type="submission" date="2017-02" db="EMBL/GenBank/DDBJ databases">
        <authorList>
            <person name="Varghese N."/>
            <person name="Submissions S."/>
        </authorList>
    </citation>
    <scope>NUCLEOTIDE SEQUENCE [LARGE SCALE GENOMIC DNA]</scope>
    <source>
        <strain evidence="10">USBA 833</strain>
    </source>
</reference>
<dbReference type="EMBL" id="FUYH01000015">
    <property type="protein sequence ID" value="SKA94009.1"/>
    <property type="molecule type" value="Genomic_DNA"/>
</dbReference>
<dbReference type="InterPro" id="IPR011608">
    <property type="entry name" value="PRD"/>
</dbReference>
<dbReference type="InterPro" id="IPR036634">
    <property type="entry name" value="PRD_sf"/>
</dbReference>
<dbReference type="GO" id="GO:0006355">
    <property type="term" value="P:regulation of DNA-templated transcription"/>
    <property type="evidence" value="ECO:0007669"/>
    <property type="project" value="InterPro"/>
</dbReference>
<dbReference type="Pfam" id="PF00874">
    <property type="entry name" value="PRD"/>
    <property type="match status" value="1"/>
</dbReference>
<dbReference type="InterPro" id="IPR036388">
    <property type="entry name" value="WH-like_DNA-bd_sf"/>
</dbReference>
<keyword evidence="3" id="KW-0805">Transcription regulation</keyword>
<evidence type="ECO:0000313" key="10">
    <source>
        <dbReference type="Proteomes" id="UP000190105"/>
    </source>
</evidence>
<dbReference type="SUPFAM" id="SSF52794">
    <property type="entry name" value="PTS system IIB component-like"/>
    <property type="match status" value="1"/>
</dbReference>
<dbReference type="SUPFAM" id="SSF63520">
    <property type="entry name" value="PTS-regulatory domain, PRD"/>
    <property type="match status" value="2"/>
</dbReference>
<dbReference type="InterPro" id="IPR013011">
    <property type="entry name" value="PTS_EIIB_2"/>
</dbReference>
<evidence type="ECO:0000256" key="5">
    <source>
        <dbReference type="ARBA" id="ARBA00023163"/>
    </source>
</evidence>
<evidence type="ECO:0000256" key="3">
    <source>
        <dbReference type="ARBA" id="ARBA00023015"/>
    </source>
</evidence>